<organism evidence="5 6">
    <name type="scientific">Eschrichtius robustus</name>
    <name type="common">California gray whale</name>
    <name type="synonym">Eschrichtius gibbosus</name>
    <dbReference type="NCBI Taxonomy" id="9764"/>
    <lineage>
        <taxon>Eukaryota</taxon>
        <taxon>Metazoa</taxon>
        <taxon>Chordata</taxon>
        <taxon>Craniata</taxon>
        <taxon>Vertebrata</taxon>
        <taxon>Euteleostomi</taxon>
        <taxon>Mammalia</taxon>
        <taxon>Eutheria</taxon>
        <taxon>Laurasiatheria</taxon>
        <taxon>Artiodactyla</taxon>
        <taxon>Whippomorpha</taxon>
        <taxon>Cetacea</taxon>
        <taxon>Mysticeti</taxon>
        <taxon>Eschrichtiidae</taxon>
        <taxon>Eschrichtius</taxon>
    </lineage>
</organism>
<feature type="compositionally biased region" description="Low complexity" evidence="2">
    <location>
        <begin position="133"/>
        <end position="143"/>
    </location>
</feature>
<feature type="signal peptide" evidence="3">
    <location>
        <begin position="1"/>
        <end position="26"/>
    </location>
</feature>
<keyword evidence="1" id="KW-0862">Zinc</keyword>
<sequence length="291" mass="31373">MDEMLLLARCLLVVLVSSLLMCSGLACGPGRGFGKRRNPKKLTPLAYKQFIPNVAEKTLGASGRYEGKITRNSERFKELTPNYNPDIIFKDEENTGADRLMTQCARGWAAAARRPLHAPERGLGQGSRRRSDGPAGEAARAGPAGPGGREKPVPGRRRLAGLGARPEPPAGSLAPPPPAAPPGPTAARPGARPLWPQRALAAFELLTFCQLPSDERNENKYFFSLGSGYSRSQHKRRGEGQPPSGWGGESQARRVPRTPKRALKTWRLGRGGGLKGAPCFTPSPSFLRPRS</sequence>
<evidence type="ECO:0000256" key="2">
    <source>
        <dbReference type="SAM" id="MobiDB-lite"/>
    </source>
</evidence>
<dbReference type="GO" id="GO:0005509">
    <property type="term" value="F:calcium ion binding"/>
    <property type="evidence" value="ECO:0007669"/>
    <property type="project" value="TreeGrafter"/>
</dbReference>
<dbReference type="GO" id="GO:0010468">
    <property type="term" value="P:regulation of gene expression"/>
    <property type="evidence" value="ECO:0007669"/>
    <property type="project" value="TreeGrafter"/>
</dbReference>
<dbReference type="PANTHER" id="PTHR11889:SF36">
    <property type="entry name" value="SONIC HEDGEHOG PROTEIN"/>
    <property type="match status" value="1"/>
</dbReference>
<proteinExistence type="predicted"/>
<dbReference type="EMBL" id="JAIQCJ010002567">
    <property type="protein sequence ID" value="KAJ8775819.1"/>
    <property type="molecule type" value="Genomic_DNA"/>
</dbReference>
<dbReference type="GO" id="GO:0048709">
    <property type="term" value="P:oligodendrocyte differentiation"/>
    <property type="evidence" value="ECO:0007669"/>
    <property type="project" value="TreeGrafter"/>
</dbReference>
<feature type="compositionally biased region" description="Basic residues" evidence="2">
    <location>
        <begin position="254"/>
        <end position="264"/>
    </location>
</feature>
<feature type="chain" id="PRO_5044279084" description="Hedgehog N-terminal signalling domain-containing protein" evidence="3">
    <location>
        <begin position="27"/>
        <end position="291"/>
    </location>
</feature>
<feature type="domain" description="Hedgehog N-terminal signalling" evidence="4">
    <location>
        <begin position="27"/>
        <end position="105"/>
    </location>
</feature>
<dbReference type="Proteomes" id="UP001159641">
    <property type="component" value="Unassembled WGS sequence"/>
</dbReference>
<dbReference type="Pfam" id="PF01085">
    <property type="entry name" value="HH_signal"/>
    <property type="match status" value="1"/>
</dbReference>
<dbReference type="GO" id="GO:0001708">
    <property type="term" value="P:cell fate specification"/>
    <property type="evidence" value="ECO:0007669"/>
    <property type="project" value="TreeGrafter"/>
</dbReference>
<accession>A0AB34GBZ8</accession>
<reference evidence="5 6" key="1">
    <citation type="submission" date="2022-11" db="EMBL/GenBank/DDBJ databases">
        <title>Whole genome sequence of Eschrichtius robustus ER-17-0199.</title>
        <authorList>
            <person name="Bruniche-Olsen A."/>
            <person name="Black A.N."/>
            <person name="Fields C.J."/>
            <person name="Walden K."/>
            <person name="Dewoody J.A."/>
        </authorList>
    </citation>
    <scope>NUCLEOTIDE SEQUENCE [LARGE SCALE GENOMIC DNA]</scope>
    <source>
        <strain evidence="5">ER-17-0199</strain>
        <tissue evidence="5">Blubber</tissue>
    </source>
</reference>
<dbReference type="PANTHER" id="PTHR11889">
    <property type="entry name" value="HEDGEHOG"/>
    <property type="match status" value="1"/>
</dbReference>
<evidence type="ECO:0000313" key="5">
    <source>
        <dbReference type="EMBL" id="KAJ8775819.1"/>
    </source>
</evidence>
<gene>
    <name evidence="5" type="ORF">J1605_016046</name>
</gene>
<feature type="compositionally biased region" description="Pro residues" evidence="2">
    <location>
        <begin position="166"/>
        <end position="184"/>
    </location>
</feature>
<evidence type="ECO:0000313" key="6">
    <source>
        <dbReference type="Proteomes" id="UP001159641"/>
    </source>
</evidence>
<name>A0AB34GBZ8_ESCRO</name>
<dbReference type="InterPro" id="IPR050387">
    <property type="entry name" value="Hedgehog_Signaling"/>
</dbReference>
<evidence type="ECO:0000256" key="1">
    <source>
        <dbReference type="ARBA" id="ARBA00022833"/>
    </source>
</evidence>
<dbReference type="GO" id="GO:0005113">
    <property type="term" value="F:patched binding"/>
    <property type="evidence" value="ECO:0007669"/>
    <property type="project" value="TreeGrafter"/>
</dbReference>
<dbReference type="Gene3D" id="3.30.1380.10">
    <property type="match status" value="1"/>
</dbReference>
<evidence type="ECO:0000256" key="3">
    <source>
        <dbReference type="SAM" id="SignalP"/>
    </source>
</evidence>
<dbReference type="InterPro" id="IPR000320">
    <property type="entry name" value="Hedgehog_signalling_dom"/>
</dbReference>
<comment type="caution">
    <text evidence="5">The sequence shown here is derived from an EMBL/GenBank/DDBJ whole genome shotgun (WGS) entry which is preliminary data.</text>
</comment>
<dbReference type="GO" id="GO:0007267">
    <property type="term" value="P:cell-cell signaling"/>
    <property type="evidence" value="ECO:0007669"/>
    <property type="project" value="InterPro"/>
</dbReference>
<keyword evidence="3" id="KW-0732">Signal</keyword>
<feature type="region of interest" description="Disordered" evidence="2">
    <location>
        <begin position="111"/>
        <end position="191"/>
    </location>
</feature>
<dbReference type="InterPro" id="IPR009045">
    <property type="entry name" value="Zn_M74/Hedgehog-like"/>
</dbReference>
<dbReference type="AlphaFoldDB" id="A0AB34GBZ8"/>
<feature type="region of interest" description="Disordered" evidence="2">
    <location>
        <begin position="228"/>
        <end position="291"/>
    </location>
</feature>
<evidence type="ECO:0000259" key="4">
    <source>
        <dbReference type="Pfam" id="PF01085"/>
    </source>
</evidence>
<dbReference type="GO" id="GO:0005615">
    <property type="term" value="C:extracellular space"/>
    <property type="evidence" value="ECO:0007669"/>
    <property type="project" value="TreeGrafter"/>
</dbReference>
<keyword evidence="6" id="KW-1185">Reference proteome</keyword>
<dbReference type="SUPFAM" id="SSF55166">
    <property type="entry name" value="Hedgehog/DD-peptidase"/>
    <property type="match status" value="1"/>
</dbReference>
<protein>
    <recommendedName>
        <fullName evidence="4">Hedgehog N-terminal signalling domain-containing protein</fullName>
    </recommendedName>
</protein>
<dbReference type="GO" id="GO:0007224">
    <property type="term" value="P:smoothened signaling pathway"/>
    <property type="evidence" value="ECO:0007669"/>
    <property type="project" value="TreeGrafter"/>
</dbReference>